<dbReference type="KEGG" id="ave:Arcve_0067"/>
<dbReference type="SUPFAM" id="SSF55124">
    <property type="entry name" value="Nitrite/Sulfite reductase N-terminal domain-like"/>
    <property type="match status" value="1"/>
</dbReference>
<evidence type="ECO:0000256" key="1">
    <source>
        <dbReference type="ARBA" id="ARBA00022485"/>
    </source>
</evidence>
<dbReference type="GO" id="GO:0046872">
    <property type="term" value="F:metal ion binding"/>
    <property type="evidence" value="ECO:0007669"/>
    <property type="project" value="UniProtKB-KW"/>
</dbReference>
<dbReference type="GeneID" id="10393158"/>
<evidence type="ECO:0000256" key="4">
    <source>
        <dbReference type="ARBA" id="ARBA00023002"/>
    </source>
</evidence>
<reference evidence="9 10" key="1">
    <citation type="submission" date="2011-03" db="EMBL/GenBank/DDBJ databases">
        <title>The complete genome of Archaeoglobus veneficus SNP6.</title>
        <authorList>
            <consortium name="US DOE Joint Genome Institute (JGI-PGF)"/>
            <person name="Lucas S."/>
            <person name="Copeland A."/>
            <person name="Lapidus A."/>
            <person name="Bruce D."/>
            <person name="Goodwin L."/>
            <person name="Pitluck S."/>
            <person name="Kyrpides N."/>
            <person name="Mavromatis K."/>
            <person name="Pagani I."/>
            <person name="Ivanova N."/>
            <person name="Mikhailova N."/>
            <person name="Lu M."/>
            <person name="Detter J.C."/>
            <person name="Tapia R."/>
            <person name="Han C."/>
            <person name="Land M."/>
            <person name="Hauser L."/>
            <person name="Markowitz V."/>
            <person name="Cheng J.-F."/>
            <person name="Hugenholtz P."/>
            <person name="Woyke T."/>
            <person name="Wu D."/>
            <person name="Spring S."/>
            <person name="Brambilla E."/>
            <person name="Klenk H.-P."/>
            <person name="Eisen J.A."/>
        </authorList>
    </citation>
    <scope>NUCLEOTIDE SEQUENCE [LARGE SCALE GENOMIC DNA]</scope>
    <source>
        <strain>SNP6</strain>
    </source>
</reference>
<dbReference type="InterPro" id="IPR052034">
    <property type="entry name" value="NasD-like"/>
</dbReference>
<proteinExistence type="predicted"/>
<accession>F2KMT4</accession>
<dbReference type="PANTHER" id="PTHR43809:SF1">
    <property type="entry name" value="NITRITE REDUCTASE (NADH) LARGE SUBUNIT"/>
    <property type="match status" value="1"/>
</dbReference>
<dbReference type="EC" id="1.7.1.4" evidence="9"/>
<evidence type="ECO:0000256" key="2">
    <source>
        <dbReference type="ARBA" id="ARBA00022617"/>
    </source>
</evidence>
<dbReference type="InterPro" id="IPR006067">
    <property type="entry name" value="NO2/SO3_Rdtase_4Fe4S_dom"/>
</dbReference>
<evidence type="ECO:0000313" key="10">
    <source>
        <dbReference type="Proteomes" id="UP000008136"/>
    </source>
</evidence>
<dbReference type="HOGENOM" id="CLU_072599_0_0_2"/>
<dbReference type="PRINTS" id="PR00397">
    <property type="entry name" value="SIROHAEM"/>
</dbReference>
<keyword evidence="6" id="KW-0411">Iron-sulfur</keyword>
<gene>
    <name evidence="9" type="ordered locus">Arcve_0067</name>
</gene>
<dbReference type="InterPro" id="IPR006066">
    <property type="entry name" value="NO2/SO3_Rdtase_FeS/sirohaem_BS"/>
</dbReference>
<dbReference type="AlphaFoldDB" id="F2KMT4"/>
<keyword evidence="1" id="KW-0004">4Fe-4S</keyword>
<keyword evidence="5" id="KW-0408">Iron</keyword>
<keyword evidence="2" id="KW-0349">Heme</keyword>
<dbReference type="InterPro" id="IPR045854">
    <property type="entry name" value="NO2/SO3_Rdtase_4Fe4S_sf"/>
</dbReference>
<dbReference type="RefSeq" id="WP_013682784.1">
    <property type="nucleotide sequence ID" value="NC_015320.1"/>
</dbReference>
<keyword evidence="10" id="KW-1185">Reference proteome</keyword>
<dbReference type="Pfam" id="PF03460">
    <property type="entry name" value="NIR_SIR_ferr"/>
    <property type="match status" value="1"/>
</dbReference>
<dbReference type="GO" id="GO:0051539">
    <property type="term" value="F:4 iron, 4 sulfur cluster binding"/>
    <property type="evidence" value="ECO:0007669"/>
    <property type="project" value="UniProtKB-KW"/>
</dbReference>
<protein>
    <submittedName>
        <fullName evidence="9">Nitrite reductase (NAD(P)H)</fullName>
        <ecNumber evidence="9">1.7.1.4</ecNumber>
    </submittedName>
</protein>
<dbReference type="Gene3D" id="3.30.413.10">
    <property type="entry name" value="Sulfite Reductase Hemoprotein, domain 1"/>
    <property type="match status" value="1"/>
</dbReference>
<name>F2KMT4_ARCVS</name>
<dbReference type="GO" id="GO:0008942">
    <property type="term" value="F:nitrite reductase [NAD(P)H] activity"/>
    <property type="evidence" value="ECO:0007669"/>
    <property type="project" value="UniProtKB-EC"/>
</dbReference>
<dbReference type="Proteomes" id="UP000008136">
    <property type="component" value="Chromosome"/>
</dbReference>
<evidence type="ECO:0000313" key="9">
    <source>
        <dbReference type="EMBL" id="AEA46108.1"/>
    </source>
</evidence>
<dbReference type="InterPro" id="IPR005117">
    <property type="entry name" value="NiRdtase/SiRdtase_haem-b_fer"/>
</dbReference>
<dbReference type="PIRSF" id="PIRSF037487">
    <property type="entry name" value="Sulfite_red_assimil"/>
    <property type="match status" value="1"/>
</dbReference>
<sequence>MEKERHVTKRIKQRDGSNAVVLRIPAGIITPESLRKIADVAEKYNSIIKLTGAQRIAIVGIKDEDLDAFWEEVGLEPAAANGLCVRSVKVCPGKTFCKIGLQDTLELGLELEKRYNGLVLPSKFKIGVCGCPNSCTEPIVKDLGFMGTKDGFTCFVGGSAGRKPRFAEVLAEGLSAEQCLEIAERVISVYREKAKKGQRLGDFIESIGSVDEFRKLVL</sequence>
<evidence type="ECO:0000259" key="7">
    <source>
        <dbReference type="Pfam" id="PF01077"/>
    </source>
</evidence>
<evidence type="ECO:0000256" key="6">
    <source>
        <dbReference type="ARBA" id="ARBA00023014"/>
    </source>
</evidence>
<evidence type="ECO:0000259" key="8">
    <source>
        <dbReference type="Pfam" id="PF03460"/>
    </source>
</evidence>
<dbReference type="GO" id="GO:0020037">
    <property type="term" value="F:heme binding"/>
    <property type="evidence" value="ECO:0007669"/>
    <property type="project" value="InterPro"/>
</dbReference>
<dbReference type="EMBL" id="CP002588">
    <property type="protein sequence ID" value="AEA46108.1"/>
    <property type="molecule type" value="Genomic_DNA"/>
</dbReference>
<dbReference type="eggNOG" id="arCOG02056">
    <property type="taxonomic scope" value="Archaea"/>
</dbReference>
<dbReference type="Gene3D" id="3.90.480.20">
    <property type="match status" value="1"/>
</dbReference>
<dbReference type="STRING" id="693661.Arcve_0067"/>
<dbReference type="OrthoDB" id="15347at2157"/>
<dbReference type="PANTHER" id="PTHR43809">
    <property type="entry name" value="NITRITE REDUCTASE (NADH) LARGE SUBUNIT"/>
    <property type="match status" value="1"/>
</dbReference>
<organism evidence="9 10">
    <name type="scientific">Archaeoglobus veneficus (strain DSM 11195 / SNP6)</name>
    <dbReference type="NCBI Taxonomy" id="693661"/>
    <lineage>
        <taxon>Archaea</taxon>
        <taxon>Methanobacteriati</taxon>
        <taxon>Methanobacteriota</taxon>
        <taxon>Archaeoglobi</taxon>
        <taxon>Archaeoglobales</taxon>
        <taxon>Archaeoglobaceae</taxon>
        <taxon>Archaeoglobus</taxon>
    </lineage>
</organism>
<keyword evidence="4 9" id="KW-0560">Oxidoreductase</keyword>
<dbReference type="SUPFAM" id="SSF56014">
    <property type="entry name" value="Nitrite and sulphite reductase 4Fe-4S domain-like"/>
    <property type="match status" value="1"/>
</dbReference>
<keyword evidence="3" id="KW-0479">Metal-binding</keyword>
<dbReference type="InterPro" id="IPR036136">
    <property type="entry name" value="Nit/Sulf_reduc_fer-like_dom_sf"/>
</dbReference>
<dbReference type="Pfam" id="PF01077">
    <property type="entry name" value="NIR_SIR"/>
    <property type="match status" value="1"/>
</dbReference>
<feature type="domain" description="Nitrite/Sulfite reductase ferredoxin-like" evidence="8">
    <location>
        <begin position="11"/>
        <end position="73"/>
    </location>
</feature>
<dbReference type="InterPro" id="IPR017220">
    <property type="entry name" value="Sulphite_reductase_assimil"/>
</dbReference>
<feature type="domain" description="Nitrite/sulphite reductase 4Fe-4S" evidence="7">
    <location>
        <begin position="83"/>
        <end position="217"/>
    </location>
</feature>
<evidence type="ECO:0000256" key="3">
    <source>
        <dbReference type="ARBA" id="ARBA00022723"/>
    </source>
</evidence>
<evidence type="ECO:0000256" key="5">
    <source>
        <dbReference type="ARBA" id="ARBA00023004"/>
    </source>
</evidence>